<name>A0A6J5Q5P8_9CAUD</name>
<gene>
    <name evidence="1" type="ORF">UFOVP1033_111</name>
    <name evidence="2" type="ORF">UFOVP1631_111</name>
</gene>
<dbReference type="EMBL" id="LR797501">
    <property type="protein sequence ID" value="CAB4220944.1"/>
    <property type="molecule type" value="Genomic_DNA"/>
</dbReference>
<proteinExistence type="predicted"/>
<protein>
    <submittedName>
        <fullName evidence="1">Uncharacterized protein</fullName>
    </submittedName>
</protein>
<accession>A0A6J5Q5P8</accession>
<sequence length="52" mass="5902">MKTTYAIGDMYTTTKTAVTGIIKEIEIVRSDLVLIRLDVQGVNRWTTWTPSN</sequence>
<reference evidence="1" key="1">
    <citation type="submission" date="2020-05" db="EMBL/GenBank/DDBJ databases">
        <authorList>
            <person name="Chiriac C."/>
            <person name="Salcher M."/>
            <person name="Ghai R."/>
            <person name="Kavagutti S V."/>
        </authorList>
    </citation>
    <scope>NUCLEOTIDE SEQUENCE</scope>
</reference>
<evidence type="ECO:0000313" key="2">
    <source>
        <dbReference type="EMBL" id="CAB4220944.1"/>
    </source>
</evidence>
<dbReference type="EMBL" id="LR796981">
    <property type="protein sequence ID" value="CAB4179403.1"/>
    <property type="molecule type" value="Genomic_DNA"/>
</dbReference>
<organism evidence="1">
    <name type="scientific">uncultured Caudovirales phage</name>
    <dbReference type="NCBI Taxonomy" id="2100421"/>
    <lineage>
        <taxon>Viruses</taxon>
        <taxon>Duplodnaviria</taxon>
        <taxon>Heunggongvirae</taxon>
        <taxon>Uroviricota</taxon>
        <taxon>Caudoviricetes</taxon>
        <taxon>Peduoviridae</taxon>
        <taxon>Maltschvirus</taxon>
        <taxon>Maltschvirus maltsch</taxon>
    </lineage>
</organism>
<evidence type="ECO:0000313" key="1">
    <source>
        <dbReference type="EMBL" id="CAB4179403.1"/>
    </source>
</evidence>